<organism evidence="1 2">
    <name type="scientific">Panicum virgatum</name>
    <name type="common">Blackwell switchgrass</name>
    <dbReference type="NCBI Taxonomy" id="38727"/>
    <lineage>
        <taxon>Eukaryota</taxon>
        <taxon>Viridiplantae</taxon>
        <taxon>Streptophyta</taxon>
        <taxon>Embryophyta</taxon>
        <taxon>Tracheophyta</taxon>
        <taxon>Spermatophyta</taxon>
        <taxon>Magnoliopsida</taxon>
        <taxon>Liliopsida</taxon>
        <taxon>Poales</taxon>
        <taxon>Poaceae</taxon>
        <taxon>PACMAD clade</taxon>
        <taxon>Panicoideae</taxon>
        <taxon>Panicodae</taxon>
        <taxon>Paniceae</taxon>
        <taxon>Panicinae</taxon>
        <taxon>Panicum</taxon>
        <taxon>Panicum sect. Hiantes</taxon>
    </lineage>
</organism>
<accession>A0A8T0S8X3</accession>
<gene>
    <name evidence="1" type="ORF">PVAP13_5NG586000</name>
</gene>
<dbReference type="Proteomes" id="UP000823388">
    <property type="component" value="Chromosome 5N"/>
</dbReference>
<dbReference type="EMBL" id="CM029046">
    <property type="protein sequence ID" value="KAG2592899.1"/>
    <property type="molecule type" value="Genomic_DNA"/>
</dbReference>
<dbReference type="AlphaFoldDB" id="A0A8T0S8X3"/>
<sequence>MGRGTDAPFLRPCKNVLKFTLGKVLRNISVYLVINFMHNWNGKRLPLISMNGDTLRNQFLIDLLKFKGNEAKDNIPQDIQEVLNRL</sequence>
<comment type="caution">
    <text evidence="1">The sequence shown here is derived from an EMBL/GenBank/DDBJ whole genome shotgun (WGS) entry which is preliminary data.</text>
</comment>
<reference evidence="1 2" key="1">
    <citation type="submission" date="2020-05" db="EMBL/GenBank/DDBJ databases">
        <title>WGS assembly of Panicum virgatum.</title>
        <authorList>
            <person name="Lovell J.T."/>
            <person name="Jenkins J."/>
            <person name="Shu S."/>
            <person name="Juenger T.E."/>
            <person name="Schmutz J."/>
        </authorList>
    </citation>
    <scope>NUCLEOTIDE SEQUENCE [LARGE SCALE GENOMIC DNA]</scope>
    <source>
        <strain evidence="2">cv. AP13</strain>
    </source>
</reference>
<protein>
    <submittedName>
        <fullName evidence="1">Uncharacterized protein</fullName>
    </submittedName>
</protein>
<keyword evidence="2" id="KW-1185">Reference proteome</keyword>
<proteinExistence type="predicted"/>
<evidence type="ECO:0000313" key="2">
    <source>
        <dbReference type="Proteomes" id="UP000823388"/>
    </source>
</evidence>
<name>A0A8T0S8X3_PANVG</name>
<evidence type="ECO:0000313" key="1">
    <source>
        <dbReference type="EMBL" id="KAG2592899.1"/>
    </source>
</evidence>